<comment type="caution">
    <text evidence="1">The sequence shown here is derived from an EMBL/GenBank/DDBJ whole genome shotgun (WGS) entry which is preliminary data.</text>
</comment>
<proteinExistence type="predicted"/>
<organism evidence="1 2">
    <name type="scientific">Candidatus Curtissbacteria bacterium RIFCSPLOWO2_01_FULL_42_26</name>
    <dbReference type="NCBI Taxonomy" id="1797729"/>
    <lineage>
        <taxon>Bacteria</taxon>
        <taxon>Candidatus Curtissiibacteriota</taxon>
    </lineage>
</organism>
<name>A0A1F5I3G6_9BACT</name>
<dbReference type="AlphaFoldDB" id="A0A1F5I3G6"/>
<evidence type="ECO:0000313" key="1">
    <source>
        <dbReference type="EMBL" id="OGE10819.1"/>
    </source>
</evidence>
<protein>
    <submittedName>
        <fullName evidence="1">Uncharacterized protein</fullName>
    </submittedName>
</protein>
<sequence>MPEIVRPAEFKREIWPGIIQEIRPPVVETKLPDFSVQVALAKNSWQLSTLYRQFSPDGRQSITSSVDLQDGRLLVVHAPPKVKVVKRLSEAQKSTGKTNDDYSSDAVYPVEYKTDGLWFLVQYLHGSATRHMHPKAIEAFTLISGQEYGIHDETADKTQFFTPNGTPMFVDVKESNRDHQCFSFLNPSLAVIVLVGENVEHIQLPLLSRDYLIEKAARARIATSEV</sequence>
<accession>A0A1F5I3G6</accession>
<dbReference type="Proteomes" id="UP000179227">
    <property type="component" value="Unassembled WGS sequence"/>
</dbReference>
<reference evidence="1 2" key="1">
    <citation type="journal article" date="2016" name="Nat. Commun.">
        <title>Thousands of microbial genomes shed light on interconnected biogeochemical processes in an aquifer system.</title>
        <authorList>
            <person name="Anantharaman K."/>
            <person name="Brown C.T."/>
            <person name="Hug L.A."/>
            <person name="Sharon I."/>
            <person name="Castelle C.J."/>
            <person name="Probst A.J."/>
            <person name="Thomas B.C."/>
            <person name="Singh A."/>
            <person name="Wilkins M.J."/>
            <person name="Karaoz U."/>
            <person name="Brodie E.L."/>
            <person name="Williams K.H."/>
            <person name="Hubbard S.S."/>
            <person name="Banfield J.F."/>
        </authorList>
    </citation>
    <scope>NUCLEOTIDE SEQUENCE [LARGE SCALE GENOMIC DNA]</scope>
</reference>
<evidence type="ECO:0000313" key="2">
    <source>
        <dbReference type="Proteomes" id="UP000179227"/>
    </source>
</evidence>
<gene>
    <name evidence="1" type="ORF">A3A60_02460</name>
</gene>
<dbReference type="STRING" id="1797729.A3A60_02460"/>
<dbReference type="EMBL" id="MFBS01000006">
    <property type="protein sequence ID" value="OGE10819.1"/>
    <property type="molecule type" value="Genomic_DNA"/>
</dbReference>